<evidence type="ECO:0008006" key="4">
    <source>
        <dbReference type="Google" id="ProtNLM"/>
    </source>
</evidence>
<protein>
    <recommendedName>
        <fullName evidence="4">Excreted virulence factor EspC, type VII ESX diderm</fullName>
    </recommendedName>
</protein>
<evidence type="ECO:0000313" key="3">
    <source>
        <dbReference type="Proteomes" id="UP001157125"/>
    </source>
</evidence>
<evidence type="ECO:0000256" key="1">
    <source>
        <dbReference type="SAM" id="MobiDB-lite"/>
    </source>
</evidence>
<proteinExistence type="predicted"/>
<comment type="caution">
    <text evidence="2">The sequence shown here is derived from an EMBL/GenBank/DDBJ whole genome shotgun (WGS) entry which is preliminary data.</text>
</comment>
<name>A0ABQ6IER6_9MICO</name>
<accession>A0ABQ6IER6</accession>
<reference evidence="3" key="1">
    <citation type="journal article" date="2019" name="Int. J. Syst. Evol. Microbiol.">
        <title>The Global Catalogue of Microorganisms (GCM) 10K type strain sequencing project: providing services to taxonomists for standard genome sequencing and annotation.</title>
        <authorList>
            <consortium name="The Broad Institute Genomics Platform"/>
            <consortium name="The Broad Institute Genome Sequencing Center for Infectious Disease"/>
            <person name="Wu L."/>
            <person name="Ma J."/>
        </authorList>
    </citation>
    <scope>NUCLEOTIDE SEQUENCE [LARGE SCALE GENOMIC DNA]</scope>
    <source>
        <strain evidence="3">NBRC 112299</strain>
    </source>
</reference>
<feature type="compositionally biased region" description="Polar residues" evidence="1">
    <location>
        <begin position="137"/>
        <end position="147"/>
    </location>
</feature>
<dbReference type="Proteomes" id="UP001157125">
    <property type="component" value="Unassembled WGS sequence"/>
</dbReference>
<sequence>MVVPQQIFARISDVHDELARLIKHLDEFPEPSTIARTEGTAVSVTRPFRQGLGNVAATAATAAKKVMQQLADMDSTVRAALDDLVAEDAAVAQTAARLESFLDSSDEYTGAASDGGSTRVASTSIGAGSAADPGSAVDTTGSESTGGNAWGSGEDNA</sequence>
<evidence type="ECO:0000313" key="2">
    <source>
        <dbReference type="EMBL" id="GMA36206.1"/>
    </source>
</evidence>
<feature type="compositionally biased region" description="Polar residues" evidence="1">
    <location>
        <begin position="115"/>
        <end position="126"/>
    </location>
</feature>
<gene>
    <name evidence="2" type="ORF">GCM10025876_24100</name>
</gene>
<feature type="region of interest" description="Disordered" evidence="1">
    <location>
        <begin position="103"/>
        <end position="157"/>
    </location>
</feature>
<dbReference type="RefSeq" id="WP_284328445.1">
    <property type="nucleotide sequence ID" value="NZ_BSUN01000001.1"/>
</dbReference>
<keyword evidence="3" id="KW-1185">Reference proteome</keyword>
<organism evidence="2 3">
    <name type="scientific">Demequina litorisediminis</name>
    <dbReference type="NCBI Taxonomy" id="1849022"/>
    <lineage>
        <taxon>Bacteria</taxon>
        <taxon>Bacillati</taxon>
        <taxon>Actinomycetota</taxon>
        <taxon>Actinomycetes</taxon>
        <taxon>Micrococcales</taxon>
        <taxon>Demequinaceae</taxon>
        <taxon>Demequina</taxon>
    </lineage>
</organism>
<dbReference type="EMBL" id="BSUN01000001">
    <property type="protein sequence ID" value="GMA36206.1"/>
    <property type="molecule type" value="Genomic_DNA"/>
</dbReference>